<dbReference type="OrthoDB" id="440325at2759"/>
<evidence type="ECO:0000259" key="8">
    <source>
        <dbReference type="Pfam" id="PF00171"/>
    </source>
</evidence>
<evidence type="ECO:0000256" key="5">
    <source>
        <dbReference type="PROSITE-ProRule" id="PRU10007"/>
    </source>
</evidence>
<accession>A0A0D0VHQ6</accession>
<dbReference type="PROSITE" id="PS00687">
    <property type="entry name" value="ALDEHYDE_DEHYDR_GLU"/>
    <property type="match status" value="1"/>
</dbReference>
<feature type="domain" description="Aldehyde dehydrogenase" evidence="8">
    <location>
        <begin position="23"/>
        <end position="463"/>
    </location>
</feature>
<dbReference type="Gene3D" id="3.40.309.10">
    <property type="entry name" value="Aldehyde Dehydrogenase, Chain A, domain 2"/>
    <property type="match status" value="1"/>
</dbReference>
<dbReference type="InterPro" id="IPR016163">
    <property type="entry name" value="Ald_DH_C"/>
</dbReference>
<evidence type="ECO:0000256" key="4">
    <source>
        <dbReference type="PIRSR" id="PIRSR036492-1"/>
    </source>
</evidence>
<keyword evidence="7" id="KW-0472">Membrane</keyword>
<evidence type="ECO:0000256" key="2">
    <source>
        <dbReference type="ARBA" id="ARBA00023002"/>
    </source>
</evidence>
<dbReference type="InterPro" id="IPR029510">
    <property type="entry name" value="Ald_DH_CS_GLU"/>
</dbReference>
<dbReference type="GO" id="GO:0004029">
    <property type="term" value="F:aldehyde dehydrogenase (NAD+) activity"/>
    <property type="evidence" value="ECO:0007669"/>
    <property type="project" value="TreeGrafter"/>
</dbReference>
<dbReference type="EMBL" id="KN848002">
    <property type="protein sequence ID" value="KIR44360.1"/>
    <property type="molecule type" value="Genomic_DNA"/>
</dbReference>
<gene>
    <name evidence="9" type="ORF">I312_06445</name>
</gene>
<proteinExistence type="inferred from homology"/>
<evidence type="ECO:0000256" key="6">
    <source>
        <dbReference type="RuleBase" id="RU003345"/>
    </source>
</evidence>
<dbReference type="GO" id="GO:0005737">
    <property type="term" value="C:cytoplasm"/>
    <property type="evidence" value="ECO:0007669"/>
    <property type="project" value="TreeGrafter"/>
</dbReference>
<keyword evidence="7" id="KW-1133">Transmembrane helix</keyword>
<dbReference type="SUPFAM" id="SSF53720">
    <property type="entry name" value="ALDH-like"/>
    <property type="match status" value="1"/>
</dbReference>
<dbReference type="PIRSF" id="PIRSF036492">
    <property type="entry name" value="ALDH"/>
    <property type="match status" value="1"/>
</dbReference>
<dbReference type="FunFam" id="3.40.605.10:FF:000004">
    <property type="entry name" value="Aldehyde dehydrogenase"/>
    <property type="match status" value="1"/>
</dbReference>
<evidence type="ECO:0000256" key="7">
    <source>
        <dbReference type="SAM" id="Phobius"/>
    </source>
</evidence>
<sequence length="542" mass="59542">MDMSFPEHTPTPLPQIEQIYDTLNKRFDSGVTRSLAYRLFNLKQLAYLIKDNESLIQAAVEKDQGKGPFDVTLGELWPALNEIDLAVKNVENWMKDETRTADAILSMKTMPSRVRKQPKGVALIISTWNYPWQLSLCPLIGAISAGCPAILKLSEHAPTSSALLANLLPKYLDPEAYAAILGEVEQSQALLAKPWGHILYTGSAGVGKIVAGAAAQTLTPTTLELGGKSPVIVSSDANFKIAARRMFSIKQMTGGQVCGKPLSYIFAPDYVLCVKDKVDEFISVCKSTLDEFFPPLPSPKSLLNSPSGSSFLRSPADFSRQLSYIEKAEKGGKLVYKGEMDEKTRRMGISLIKLNENGEAEEGGVMVDEIFGPVLTIIPVKDIDAAIAYVNARPKPLALYVCAGKRSIFEKIISRTTSGSATWNDFAVATFARNVPFGGVGASGWGSYHGKDGFNAFTHHKAVLEIPYIFEPLMSLRYPPVSSFAKKVMSFLMFAGINFSRPKSIEHEEELLRRRKWRWRLIVFGFLMGALAGGKMLLGKGQ</sequence>
<dbReference type="InterPro" id="IPR016161">
    <property type="entry name" value="Ald_DH/histidinol_DH"/>
</dbReference>
<dbReference type="InterPro" id="IPR012394">
    <property type="entry name" value="Aldehyde_DH_NAD(P)"/>
</dbReference>
<protein>
    <recommendedName>
        <fullName evidence="3">Aldehyde dehydrogenase</fullName>
    </recommendedName>
</protein>
<keyword evidence="7" id="KW-0812">Transmembrane</keyword>
<feature type="transmembrane region" description="Helical" evidence="7">
    <location>
        <begin position="521"/>
        <end position="538"/>
    </location>
</feature>
<keyword evidence="2 3" id="KW-0560">Oxidoreductase</keyword>
<comment type="similarity">
    <text evidence="1 3 6">Belongs to the aldehyde dehydrogenase family.</text>
</comment>
<feature type="active site" evidence="4">
    <location>
        <position position="258"/>
    </location>
</feature>
<feature type="active site" evidence="4 5">
    <location>
        <position position="224"/>
    </location>
</feature>
<name>A0A0D0VHQ6_CRYGA</name>
<dbReference type="InterPro" id="IPR016162">
    <property type="entry name" value="Ald_DH_N"/>
</dbReference>
<dbReference type="PANTHER" id="PTHR43570:SF16">
    <property type="entry name" value="ALDEHYDE DEHYDROGENASE TYPE III, ISOFORM Q"/>
    <property type="match status" value="1"/>
</dbReference>
<dbReference type="HOGENOM" id="CLU_005391_3_1_1"/>
<dbReference type="Pfam" id="PF00171">
    <property type="entry name" value="Aldedh"/>
    <property type="match status" value="1"/>
</dbReference>
<evidence type="ECO:0000256" key="3">
    <source>
        <dbReference type="PIRNR" id="PIRNR036492"/>
    </source>
</evidence>
<organism evidence="9">
    <name type="scientific">Cryptococcus bacillisporus CA1280</name>
    <dbReference type="NCBI Taxonomy" id="1296109"/>
    <lineage>
        <taxon>Eukaryota</taxon>
        <taxon>Fungi</taxon>
        <taxon>Dikarya</taxon>
        <taxon>Basidiomycota</taxon>
        <taxon>Agaricomycotina</taxon>
        <taxon>Tremellomycetes</taxon>
        <taxon>Tremellales</taxon>
        <taxon>Cryptococcaceae</taxon>
        <taxon>Cryptococcus</taxon>
        <taxon>Cryptococcus gattii species complex</taxon>
    </lineage>
</organism>
<reference evidence="9" key="1">
    <citation type="submission" date="2015-01" db="EMBL/GenBank/DDBJ databases">
        <title>The Genome Sequence of Cryptococcus gattii CA1280.</title>
        <authorList>
            <consortium name="The Broad Institute Genomics Platform"/>
            <person name="Cuomo C."/>
            <person name="Litvintseva A."/>
            <person name="Chen Y."/>
            <person name="Heitman J."/>
            <person name="Sun S."/>
            <person name="Springer D."/>
            <person name="Dromer F."/>
            <person name="Young S."/>
            <person name="Zeng Q."/>
            <person name="Gargeya S."/>
            <person name="Abouelleil A."/>
            <person name="Alvarado L."/>
            <person name="Chapman S.B."/>
            <person name="Gainer-Dewar J."/>
            <person name="Goldberg J."/>
            <person name="Griggs A."/>
            <person name="Gujja S."/>
            <person name="Hansen M."/>
            <person name="Howarth C."/>
            <person name="Imamovic A."/>
            <person name="Larimer J."/>
            <person name="Murphy C."/>
            <person name="Naylor J."/>
            <person name="Pearson M."/>
            <person name="Priest M."/>
            <person name="Roberts A."/>
            <person name="Saif S."/>
            <person name="Shea T."/>
            <person name="Sykes S."/>
            <person name="Wortman J."/>
            <person name="Nusbaum C."/>
            <person name="Birren B."/>
        </authorList>
    </citation>
    <scope>NUCLEOTIDE SEQUENCE [LARGE SCALE GENOMIC DNA]</scope>
    <source>
        <strain evidence="9">CA1280</strain>
    </source>
</reference>
<dbReference type="InterPro" id="IPR015590">
    <property type="entry name" value="Aldehyde_DH_dom"/>
</dbReference>
<dbReference type="Gene3D" id="3.40.605.10">
    <property type="entry name" value="Aldehyde Dehydrogenase, Chain A, domain 1"/>
    <property type="match status" value="1"/>
</dbReference>
<evidence type="ECO:0000313" key="9">
    <source>
        <dbReference type="EMBL" id="KIR44360.1"/>
    </source>
</evidence>
<evidence type="ECO:0000256" key="1">
    <source>
        <dbReference type="ARBA" id="ARBA00009986"/>
    </source>
</evidence>
<dbReference type="PANTHER" id="PTHR43570">
    <property type="entry name" value="ALDEHYDE DEHYDROGENASE"/>
    <property type="match status" value="1"/>
</dbReference>
<dbReference type="GO" id="GO:0006081">
    <property type="term" value="P:aldehyde metabolic process"/>
    <property type="evidence" value="ECO:0007669"/>
    <property type="project" value="InterPro"/>
</dbReference>
<dbReference type="FunFam" id="3.40.309.10:FF:000037">
    <property type="entry name" value="Aldehyde dehydrogenase"/>
    <property type="match status" value="1"/>
</dbReference>
<dbReference type="AlphaFoldDB" id="A0A0D0VHQ6"/>